<dbReference type="Gene3D" id="2.60.40.1930">
    <property type="match status" value="1"/>
</dbReference>
<keyword evidence="1" id="KW-0732">Signal</keyword>
<evidence type="ECO:0000313" key="3">
    <source>
        <dbReference type="EMBL" id="OPJ86727.1"/>
    </source>
</evidence>
<reference evidence="3 4" key="1">
    <citation type="submission" date="2016-02" db="EMBL/GenBank/DDBJ databases">
        <title>Band-tailed pigeon sequencing and assembly.</title>
        <authorList>
            <person name="Soares A.E."/>
            <person name="Novak B.J."/>
            <person name="Rice E.S."/>
            <person name="O'Connell B."/>
            <person name="Chang D."/>
            <person name="Weber S."/>
            <person name="Shapiro B."/>
        </authorList>
    </citation>
    <scope>NUCLEOTIDE SEQUENCE [LARGE SCALE GENOMIC DNA]</scope>
    <source>
        <strain evidence="3">BTP2013</strain>
        <tissue evidence="3">Blood</tissue>
    </source>
</reference>
<dbReference type="Proteomes" id="UP000190648">
    <property type="component" value="Unassembled WGS sequence"/>
</dbReference>
<gene>
    <name evidence="3" type="ORF">AV530_006839</name>
</gene>
<organism evidence="3 4">
    <name type="scientific">Patagioenas fasciata monilis</name>
    <dbReference type="NCBI Taxonomy" id="372326"/>
    <lineage>
        <taxon>Eukaryota</taxon>
        <taxon>Metazoa</taxon>
        <taxon>Chordata</taxon>
        <taxon>Craniata</taxon>
        <taxon>Vertebrata</taxon>
        <taxon>Euteleostomi</taxon>
        <taxon>Archelosauria</taxon>
        <taxon>Archosauria</taxon>
        <taxon>Dinosauria</taxon>
        <taxon>Saurischia</taxon>
        <taxon>Theropoda</taxon>
        <taxon>Coelurosauria</taxon>
        <taxon>Aves</taxon>
        <taxon>Neognathae</taxon>
        <taxon>Neoaves</taxon>
        <taxon>Columbimorphae</taxon>
        <taxon>Columbiformes</taxon>
        <taxon>Columbidae</taxon>
        <taxon>Patagioenas</taxon>
    </lineage>
</organism>
<evidence type="ECO:0000313" key="4">
    <source>
        <dbReference type="Proteomes" id="UP000190648"/>
    </source>
</evidence>
<dbReference type="PANTHER" id="PTHR11412">
    <property type="entry name" value="MACROGLOBULIN / COMPLEMENT"/>
    <property type="match status" value="1"/>
</dbReference>
<evidence type="ECO:0000256" key="1">
    <source>
        <dbReference type="SAM" id="SignalP"/>
    </source>
</evidence>
<dbReference type="OrthoDB" id="2142040at2759"/>
<dbReference type="Pfam" id="PF17790">
    <property type="entry name" value="MG1"/>
    <property type="match status" value="1"/>
</dbReference>
<feature type="signal peptide" evidence="1">
    <location>
        <begin position="1"/>
        <end position="20"/>
    </location>
</feature>
<dbReference type="AlphaFoldDB" id="A0A1V4KSA2"/>
<proteinExistence type="predicted"/>
<accession>A0A1V4KSA2</accession>
<dbReference type="PANTHER" id="PTHR11412:SF139">
    <property type="entry name" value="C3 AND PZP-LIKE ALPHA-2-MACROGLOBULIN DOMAIN-CONTAINING PROTEIN 8"/>
    <property type="match status" value="1"/>
</dbReference>
<sequence length="175" mass="19193">MARSCCAWGVLLSLCSLLAAQPRERQGYLIAAPSVFRSGVEEAISVTIFNAVKETTVQIQLVVKGETVSRGHGTVLDKGTIKLKVPPGLRGQAHLKVWGNRHLAGDGYIFHNYTTVTIDSKGSSVFIQTDKPVYKPKQKVLINLYMVTSDLRPVNDRIEAYVVVSTCLPVTQRVP</sequence>
<dbReference type="InterPro" id="IPR041425">
    <property type="entry name" value="C3/4/5_MG1"/>
</dbReference>
<dbReference type="STRING" id="372326.A0A1V4KSA2"/>
<dbReference type="InterPro" id="IPR050473">
    <property type="entry name" value="A2M/Complement_sys"/>
</dbReference>
<name>A0A1V4KSA2_PATFA</name>
<keyword evidence="4" id="KW-1185">Reference proteome</keyword>
<evidence type="ECO:0000259" key="2">
    <source>
        <dbReference type="Pfam" id="PF17790"/>
    </source>
</evidence>
<protein>
    <recommendedName>
        <fullName evidence="2">Complement C3/4/5 macroglobulin domain-containing protein</fullName>
    </recommendedName>
</protein>
<feature type="domain" description="Complement C3/4/5 macroglobulin" evidence="2">
    <location>
        <begin position="26"/>
        <end position="95"/>
    </location>
</feature>
<feature type="chain" id="PRO_5010747019" description="Complement C3/4/5 macroglobulin domain-containing protein" evidence="1">
    <location>
        <begin position="21"/>
        <end position="175"/>
    </location>
</feature>
<comment type="caution">
    <text evidence="3">The sequence shown here is derived from an EMBL/GenBank/DDBJ whole genome shotgun (WGS) entry which is preliminary data.</text>
</comment>
<dbReference type="EMBL" id="LSYS01002182">
    <property type="protein sequence ID" value="OPJ86727.1"/>
    <property type="molecule type" value="Genomic_DNA"/>
</dbReference>